<dbReference type="AlphaFoldDB" id="A0A0V1DTG5"/>
<evidence type="ECO:0008006" key="5">
    <source>
        <dbReference type="Google" id="ProtNLM"/>
    </source>
</evidence>
<dbReference type="PANTHER" id="PTHR47331">
    <property type="entry name" value="PHD-TYPE DOMAIN-CONTAINING PROTEIN"/>
    <property type="match status" value="1"/>
</dbReference>
<evidence type="ECO:0000313" key="2">
    <source>
        <dbReference type="EMBL" id="KRY65035.1"/>
    </source>
</evidence>
<dbReference type="EMBL" id="JYDR01000077">
    <property type="protein sequence ID" value="KRY70218.1"/>
    <property type="molecule type" value="Genomic_DNA"/>
</dbReference>
<dbReference type="Gene3D" id="3.30.70.270">
    <property type="match status" value="1"/>
</dbReference>
<reference evidence="1 4" key="1">
    <citation type="submission" date="2015-01" db="EMBL/GenBank/DDBJ databases">
        <title>Evolution of Trichinella species and genotypes.</title>
        <authorList>
            <person name="Korhonen P.K."/>
            <person name="Edoardo P."/>
            <person name="Giuseppe L.R."/>
            <person name="Gasser R.B."/>
        </authorList>
    </citation>
    <scope>NUCLEOTIDE SEQUENCE [LARGE SCALE GENOMIC DNA]</scope>
    <source>
        <strain evidence="1">ISS13</strain>
    </source>
</reference>
<accession>A0A0V1DTG5</accession>
<comment type="caution">
    <text evidence="1">The sequence shown here is derived from an EMBL/GenBank/DDBJ whole genome shotgun (WGS) entry which is preliminary data.</text>
</comment>
<dbReference type="InterPro" id="IPR043502">
    <property type="entry name" value="DNA/RNA_pol_sf"/>
</dbReference>
<dbReference type="PANTHER" id="PTHR47331:SF1">
    <property type="entry name" value="GAG-LIKE PROTEIN"/>
    <property type="match status" value="1"/>
</dbReference>
<dbReference type="Proteomes" id="UP000054632">
    <property type="component" value="Unassembled WGS sequence"/>
</dbReference>
<dbReference type="SUPFAM" id="SSF56672">
    <property type="entry name" value="DNA/RNA polymerases"/>
    <property type="match status" value="1"/>
</dbReference>
<gene>
    <name evidence="2" type="ORF">T4A_1649</name>
    <name evidence="3" type="ORF">T4A_6325</name>
    <name evidence="1" type="ORF">T4A_8799</name>
</gene>
<protein>
    <recommendedName>
        <fullName evidence="5">Reverse transcriptase domain-containing protein</fullName>
    </recommendedName>
</protein>
<sequence length="341" mass="40218">MDDSDKADIDSTRAVQNFGSTLHFDGIRYTVKLIWLKDDAQLPNNYHKALSRLQQMEQSVKNDPQKQNSTKEVCENIWKKILWQTERVIQEEYGIYLIMQLFEKIRSPPNVELYLTVLRGAEVRTALQNDLTKVLLRFQRFRIGLQADISKKFLQTGLNEKDRDVCRFLWRSCDVPEAPCIYRFKRLCFGLVCSSFLAMSVIRHHVKKYQHQFPEAVNEVLENMYVGDLLFSVDEEESASEMVAQLRKMKKLGGFLLTKWAKRDELSYLIPSNVDPNTLYTKRQLISTTAKMYDPLRISLEPKILFQRLWQQEVDCDDKLPDNVHQKWKKWKTELMDIPEI</sequence>
<dbReference type="Pfam" id="PF05380">
    <property type="entry name" value="Peptidase_A17"/>
    <property type="match status" value="1"/>
</dbReference>
<dbReference type="InterPro" id="IPR043128">
    <property type="entry name" value="Rev_trsase/Diguanyl_cyclase"/>
</dbReference>
<dbReference type="Gene3D" id="3.10.10.10">
    <property type="entry name" value="HIV Type 1 Reverse Transcriptase, subunit A, domain 1"/>
    <property type="match status" value="1"/>
</dbReference>
<dbReference type="EMBL" id="JYDR01000267">
    <property type="protein sequence ID" value="KRY64829.1"/>
    <property type="molecule type" value="Genomic_DNA"/>
</dbReference>
<dbReference type="InterPro" id="IPR008042">
    <property type="entry name" value="Retrotrans_Pao"/>
</dbReference>
<proteinExistence type="predicted"/>
<dbReference type="EMBL" id="JYDR01000237">
    <property type="protein sequence ID" value="KRY65035.1"/>
    <property type="molecule type" value="Genomic_DNA"/>
</dbReference>
<name>A0A0V1DTG5_TRIPS</name>
<evidence type="ECO:0000313" key="1">
    <source>
        <dbReference type="EMBL" id="KRY64829.1"/>
    </source>
</evidence>
<evidence type="ECO:0000313" key="3">
    <source>
        <dbReference type="EMBL" id="KRY70218.1"/>
    </source>
</evidence>
<evidence type="ECO:0000313" key="4">
    <source>
        <dbReference type="Proteomes" id="UP000054632"/>
    </source>
</evidence>
<organism evidence="1 4">
    <name type="scientific">Trichinella pseudospiralis</name>
    <name type="common">Parasitic roundworm</name>
    <dbReference type="NCBI Taxonomy" id="6337"/>
    <lineage>
        <taxon>Eukaryota</taxon>
        <taxon>Metazoa</taxon>
        <taxon>Ecdysozoa</taxon>
        <taxon>Nematoda</taxon>
        <taxon>Enoplea</taxon>
        <taxon>Dorylaimia</taxon>
        <taxon>Trichinellida</taxon>
        <taxon>Trichinellidae</taxon>
        <taxon>Trichinella</taxon>
    </lineage>
</organism>